<dbReference type="EMBL" id="LR797049">
    <property type="protein sequence ID" value="CAB4183649.1"/>
    <property type="molecule type" value="Genomic_DNA"/>
</dbReference>
<reference evidence="1" key="1">
    <citation type="submission" date="2020-05" db="EMBL/GenBank/DDBJ databases">
        <authorList>
            <person name="Chiriac C."/>
            <person name="Salcher M."/>
            <person name="Ghai R."/>
            <person name="Kavagutti S V."/>
        </authorList>
    </citation>
    <scope>NUCLEOTIDE SEQUENCE</scope>
</reference>
<sequence>MRKQSKTIYLQKKSEYSPEISVSIDFNYSPATFGTREDPPEDEEIEITDVQLESGTLIDLLFFFDSLNPIEYLTQKISESL</sequence>
<accession>A0A6J5QGK1</accession>
<proteinExistence type="predicted"/>
<name>A0A6J5QGK1_9CAUD</name>
<gene>
    <name evidence="1" type="ORF">UFOVP1106_35</name>
</gene>
<organism evidence="1">
    <name type="scientific">uncultured Caudovirales phage</name>
    <dbReference type="NCBI Taxonomy" id="2100421"/>
    <lineage>
        <taxon>Viruses</taxon>
        <taxon>Duplodnaviria</taxon>
        <taxon>Heunggongvirae</taxon>
        <taxon>Uroviricota</taxon>
        <taxon>Caudoviricetes</taxon>
        <taxon>Peduoviridae</taxon>
        <taxon>Maltschvirus</taxon>
        <taxon>Maltschvirus maltsch</taxon>
    </lineage>
</organism>
<evidence type="ECO:0000313" key="1">
    <source>
        <dbReference type="EMBL" id="CAB4183649.1"/>
    </source>
</evidence>
<protein>
    <submittedName>
        <fullName evidence="1">Uncharacterized protein</fullName>
    </submittedName>
</protein>